<protein>
    <submittedName>
        <fullName evidence="1">Uncharacterized protein</fullName>
    </submittedName>
</protein>
<accession>A0A0A8ZJZ8</accession>
<evidence type="ECO:0000313" key="1">
    <source>
        <dbReference type="EMBL" id="JAD37065.1"/>
    </source>
</evidence>
<sequence>MTRKALVSTLPHLSQKCSIKIDMKSRRKRPTLDDLGC</sequence>
<dbReference type="AlphaFoldDB" id="A0A0A8ZJZ8"/>
<dbReference type="EMBL" id="GBRH01260830">
    <property type="protein sequence ID" value="JAD37065.1"/>
    <property type="molecule type" value="Transcribed_RNA"/>
</dbReference>
<proteinExistence type="predicted"/>
<reference evidence="1" key="1">
    <citation type="submission" date="2014-09" db="EMBL/GenBank/DDBJ databases">
        <authorList>
            <person name="Magalhaes I.L.F."/>
            <person name="Oliveira U."/>
            <person name="Santos F.R."/>
            <person name="Vidigal T.H.D.A."/>
            <person name="Brescovit A.D."/>
            <person name="Santos A.J."/>
        </authorList>
    </citation>
    <scope>NUCLEOTIDE SEQUENCE</scope>
    <source>
        <tissue evidence="1">Shoot tissue taken approximately 20 cm above the soil surface</tissue>
    </source>
</reference>
<name>A0A0A8ZJZ8_ARUDO</name>
<reference evidence="1" key="2">
    <citation type="journal article" date="2015" name="Data Brief">
        <title>Shoot transcriptome of the giant reed, Arundo donax.</title>
        <authorList>
            <person name="Barrero R.A."/>
            <person name="Guerrero F.D."/>
            <person name="Moolhuijzen P."/>
            <person name="Goolsby J.A."/>
            <person name="Tidwell J."/>
            <person name="Bellgard S.E."/>
            <person name="Bellgard M.I."/>
        </authorList>
    </citation>
    <scope>NUCLEOTIDE SEQUENCE</scope>
    <source>
        <tissue evidence="1">Shoot tissue taken approximately 20 cm above the soil surface</tissue>
    </source>
</reference>
<organism evidence="1">
    <name type="scientific">Arundo donax</name>
    <name type="common">Giant reed</name>
    <name type="synonym">Donax arundinaceus</name>
    <dbReference type="NCBI Taxonomy" id="35708"/>
    <lineage>
        <taxon>Eukaryota</taxon>
        <taxon>Viridiplantae</taxon>
        <taxon>Streptophyta</taxon>
        <taxon>Embryophyta</taxon>
        <taxon>Tracheophyta</taxon>
        <taxon>Spermatophyta</taxon>
        <taxon>Magnoliopsida</taxon>
        <taxon>Liliopsida</taxon>
        <taxon>Poales</taxon>
        <taxon>Poaceae</taxon>
        <taxon>PACMAD clade</taxon>
        <taxon>Arundinoideae</taxon>
        <taxon>Arundineae</taxon>
        <taxon>Arundo</taxon>
    </lineage>
</organism>